<keyword evidence="1" id="KW-0812">Transmembrane</keyword>
<dbReference type="KEGG" id="mrtj:KHC33_06055"/>
<dbReference type="AlphaFoldDB" id="A0A8E7B2S0"/>
<evidence type="ECO:0000256" key="1">
    <source>
        <dbReference type="SAM" id="Phobius"/>
    </source>
</evidence>
<reference evidence="2 3" key="1">
    <citation type="submission" date="2021-05" db="EMBL/GenBank/DDBJ databases">
        <title>A novel Methanospirillum isolate from a pyrite-forming mixed culture.</title>
        <authorList>
            <person name="Bunk B."/>
            <person name="Sproer C."/>
            <person name="Spring S."/>
            <person name="Pester M."/>
        </authorList>
    </citation>
    <scope>NUCLEOTIDE SEQUENCE [LARGE SCALE GENOMIC DNA]</scope>
    <source>
        <strain evidence="2 3">J.3.6.1-F.2.7.3</strain>
    </source>
</reference>
<proteinExistence type="predicted"/>
<gene>
    <name evidence="2" type="ORF">KHC33_06055</name>
</gene>
<sequence length="195" mass="22001">MGFDGADSSTHSVILMVMITIIIGALILACFLGFIQLPFHNCLAPAIIQIVGVNHNGEKLESQVVIRSFSHEEINNSHLMARIKVNDEYLLAFISTLDGNDFIPTKHYGVKTIGGSGCRGQFFAPKETIVIDLKNGFIHPGDNVELRIYRKLIGCHSPLAPGNLLDSEYMEKYKEEFIFSQMKDYRLFSQHWYYA</sequence>
<evidence type="ECO:0008006" key="4">
    <source>
        <dbReference type="Google" id="ProtNLM"/>
    </source>
</evidence>
<keyword evidence="3" id="KW-1185">Reference proteome</keyword>
<dbReference type="GeneID" id="65096729"/>
<dbReference type="Proteomes" id="UP000680656">
    <property type="component" value="Chromosome"/>
</dbReference>
<name>A0A8E7B2S0_9EURY</name>
<feature type="transmembrane region" description="Helical" evidence="1">
    <location>
        <begin position="12"/>
        <end position="35"/>
    </location>
</feature>
<evidence type="ECO:0000313" key="3">
    <source>
        <dbReference type="Proteomes" id="UP000680656"/>
    </source>
</evidence>
<accession>A0A8E7B2S0</accession>
<evidence type="ECO:0000313" key="2">
    <source>
        <dbReference type="EMBL" id="QVV90056.1"/>
    </source>
</evidence>
<dbReference type="RefSeq" id="WP_214420833.1">
    <property type="nucleotide sequence ID" value="NZ_CP075546.1"/>
</dbReference>
<dbReference type="EMBL" id="CP075546">
    <property type="protein sequence ID" value="QVV90056.1"/>
    <property type="molecule type" value="Genomic_DNA"/>
</dbReference>
<keyword evidence="1" id="KW-1133">Transmembrane helix</keyword>
<keyword evidence="1" id="KW-0472">Membrane</keyword>
<protein>
    <recommendedName>
        <fullName evidence="4">Type IV pilin</fullName>
    </recommendedName>
</protein>
<organism evidence="2 3">
    <name type="scientific">Methanospirillum purgamenti</name>
    <dbReference type="NCBI Taxonomy" id="2834276"/>
    <lineage>
        <taxon>Archaea</taxon>
        <taxon>Methanobacteriati</taxon>
        <taxon>Methanobacteriota</taxon>
        <taxon>Stenosarchaea group</taxon>
        <taxon>Methanomicrobia</taxon>
        <taxon>Methanomicrobiales</taxon>
        <taxon>Methanospirillaceae</taxon>
        <taxon>Methanospirillum</taxon>
    </lineage>
</organism>